<feature type="repeat" description="ANK" evidence="3">
    <location>
        <begin position="42"/>
        <end position="75"/>
    </location>
</feature>
<dbReference type="Pfam" id="PF00023">
    <property type="entry name" value="Ank"/>
    <property type="match status" value="1"/>
</dbReference>
<gene>
    <name evidence="4" type="ORF">Zmor_025124</name>
</gene>
<dbReference type="AlphaFoldDB" id="A0AA38HR71"/>
<evidence type="ECO:0000256" key="3">
    <source>
        <dbReference type="PROSITE-ProRule" id="PRU00023"/>
    </source>
</evidence>
<protein>
    <submittedName>
        <fullName evidence="4">Uncharacterized protein</fullName>
    </submittedName>
</protein>
<keyword evidence="5" id="KW-1185">Reference proteome</keyword>
<dbReference type="SUPFAM" id="SSF48403">
    <property type="entry name" value="Ankyrin repeat"/>
    <property type="match status" value="1"/>
</dbReference>
<dbReference type="InterPro" id="IPR002110">
    <property type="entry name" value="Ankyrin_rpt"/>
</dbReference>
<dbReference type="Gene3D" id="1.25.40.20">
    <property type="entry name" value="Ankyrin repeat-containing domain"/>
    <property type="match status" value="3"/>
</dbReference>
<dbReference type="Proteomes" id="UP001168821">
    <property type="component" value="Unassembled WGS sequence"/>
</dbReference>
<evidence type="ECO:0000256" key="2">
    <source>
        <dbReference type="ARBA" id="ARBA00023043"/>
    </source>
</evidence>
<dbReference type="Pfam" id="PF12796">
    <property type="entry name" value="Ank_2"/>
    <property type="match status" value="2"/>
</dbReference>
<dbReference type="PROSITE" id="PS50088">
    <property type="entry name" value="ANK_REPEAT"/>
    <property type="match status" value="5"/>
</dbReference>
<organism evidence="4 5">
    <name type="scientific">Zophobas morio</name>
    <dbReference type="NCBI Taxonomy" id="2755281"/>
    <lineage>
        <taxon>Eukaryota</taxon>
        <taxon>Metazoa</taxon>
        <taxon>Ecdysozoa</taxon>
        <taxon>Arthropoda</taxon>
        <taxon>Hexapoda</taxon>
        <taxon>Insecta</taxon>
        <taxon>Pterygota</taxon>
        <taxon>Neoptera</taxon>
        <taxon>Endopterygota</taxon>
        <taxon>Coleoptera</taxon>
        <taxon>Polyphaga</taxon>
        <taxon>Cucujiformia</taxon>
        <taxon>Tenebrionidae</taxon>
        <taxon>Zophobas</taxon>
    </lineage>
</organism>
<name>A0AA38HR71_9CUCU</name>
<keyword evidence="2 3" id="KW-0040">ANK repeat</keyword>
<dbReference type="SMART" id="SM00248">
    <property type="entry name" value="ANK"/>
    <property type="match status" value="7"/>
</dbReference>
<accession>A0AA38HR71</accession>
<dbReference type="PROSITE" id="PS50297">
    <property type="entry name" value="ANK_REP_REGION"/>
    <property type="match status" value="5"/>
</dbReference>
<dbReference type="InterPro" id="IPR036770">
    <property type="entry name" value="Ankyrin_rpt-contain_sf"/>
</dbReference>
<dbReference type="EMBL" id="JALNTZ010000008">
    <property type="protein sequence ID" value="KAJ3642328.1"/>
    <property type="molecule type" value="Genomic_DNA"/>
</dbReference>
<keyword evidence="1" id="KW-0677">Repeat</keyword>
<proteinExistence type="predicted"/>
<dbReference type="PANTHER" id="PTHR24171:SF9">
    <property type="entry name" value="ANKYRIN REPEAT DOMAIN-CONTAINING PROTEIN 39"/>
    <property type="match status" value="1"/>
</dbReference>
<feature type="repeat" description="ANK" evidence="3">
    <location>
        <begin position="76"/>
        <end position="108"/>
    </location>
</feature>
<sequence>MTDNDNFDVFELAKNPDGYTLFKMVLDNFEIYNQHINSEDEHGNTLLHLIVNHYDHNNLVNRLLTLGADVNKRNFMDETPVYLACSKGKLKLAKLLVEKGADLHVKDSKSKSLLHLAVEKSNLELCRFLIERGLDVNSQDHDGETPLHYAVQIKHNKILFLLVHKADINKQDHDGYTPLHLAAKTSVEVVNFLLRNKASTSLKTFNGDSPLHLAAAAGNLATATVLLSFFNVNCLNNDNYSAAQLAEMNGHEEVQRLLQRHCAPPRGPEGKKGKRM</sequence>
<reference evidence="4" key="1">
    <citation type="journal article" date="2023" name="G3 (Bethesda)">
        <title>Whole genome assemblies of Zophobas morio and Tenebrio molitor.</title>
        <authorList>
            <person name="Kaur S."/>
            <person name="Stinson S.A."/>
            <person name="diCenzo G.C."/>
        </authorList>
    </citation>
    <scope>NUCLEOTIDE SEQUENCE</scope>
    <source>
        <strain evidence="4">QUZm001</strain>
    </source>
</reference>
<feature type="repeat" description="ANK" evidence="3">
    <location>
        <begin position="142"/>
        <end position="163"/>
    </location>
</feature>
<evidence type="ECO:0000256" key="1">
    <source>
        <dbReference type="ARBA" id="ARBA00022737"/>
    </source>
</evidence>
<dbReference type="PANTHER" id="PTHR24171">
    <property type="entry name" value="ANKYRIN REPEAT DOMAIN-CONTAINING PROTEIN 39-RELATED"/>
    <property type="match status" value="1"/>
</dbReference>
<evidence type="ECO:0000313" key="5">
    <source>
        <dbReference type="Proteomes" id="UP001168821"/>
    </source>
</evidence>
<feature type="repeat" description="ANK" evidence="3">
    <location>
        <begin position="206"/>
        <end position="228"/>
    </location>
</feature>
<evidence type="ECO:0000313" key="4">
    <source>
        <dbReference type="EMBL" id="KAJ3642328.1"/>
    </source>
</evidence>
<feature type="repeat" description="ANK" evidence="3">
    <location>
        <begin position="109"/>
        <end position="141"/>
    </location>
</feature>
<comment type="caution">
    <text evidence="4">The sequence shown here is derived from an EMBL/GenBank/DDBJ whole genome shotgun (WGS) entry which is preliminary data.</text>
</comment>